<protein>
    <submittedName>
        <fullName evidence="2">Uncharacterized protein</fullName>
    </submittedName>
</protein>
<keyword evidence="3" id="KW-1185">Reference proteome</keyword>
<dbReference type="Proteomes" id="UP000053989">
    <property type="component" value="Unassembled WGS sequence"/>
</dbReference>
<accession>A0A0C3E618</accession>
<evidence type="ECO:0000256" key="1">
    <source>
        <dbReference type="SAM" id="MobiDB-lite"/>
    </source>
</evidence>
<evidence type="ECO:0000313" key="3">
    <source>
        <dbReference type="Proteomes" id="UP000053989"/>
    </source>
</evidence>
<gene>
    <name evidence="2" type="ORF">SCLCIDRAFT_1213680</name>
</gene>
<dbReference type="AlphaFoldDB" id="A0A0C3E618"/>
<dbReference type="InParanoid" id="A0A0C3E618"/>
<feature type="compositionally biased region" description="Polar residues" evidence="1">
    <location>
        <begin position="22"/>
        <end position="33"/>
    </location>
</feature>
<reference evidence="2 3" key="1">
    <citation type="submission" date="2014-04" db="EMBL/GenBank/DDBJ databases">
        <authorList>
            <consortium name="DOE Joint Genome Institute"/>
            <person name="Kuo A."/>
            <person name="Kohler A."/>
            <person name="Nagy L.G."/>
            <person name="Floudas D."/>
            <person name="Copeland A."/>
            <person name="Barry K.W."/>
            <person name="Cichocki N."/>
            <person name="Veneault-Fourrey C."/>
            <person name="LaButti K."/>
            <person name="Lindquist E.A."/>
            <person name="Lipzen A."/>
            <person name="Lundell T."/>
            <person name="Morin E."/>
            <person name="Murat C."/>
            <person name="Sun H."/>
            <person name="Tunlid A."/>
            <person name="Henrissat B."/>
            <person name="Grigoriev I.V."/>
            <person name="Hibbett D.S."/>
            <person name="Martin F."/>
            <person name="Nordberg H.P."/>
            <person name="Cantor M.N."/>
            <person name="Hua S.X."/>
        </authorList>
    </citation>
    <scope>NUCLEOTIDE SEQUENCE [LARGE SCALE GENOMIC DNA]</scope>
    <source>
        <strain evidence="2 3">Foug A</strain>
    </source>
</reference>
<name>A0A0C3E618_9AGAM</name>
<dbReference type="EMBL" id="KN822031">
    <property type="protein sequence ID" value="KIM63889.1"/>
    <property type="molecule type" value="Genomic_DNA"/>
</dbReference>
<organism evidence="2 3">
    <name type="scientific">Scleroderma citrinum Foug A</name>
    <dbReference type="NCBI Taxonomy" id="1036808"/>
    <lineage>
        <taxon>Eukaryota</taxon>
        <taxon>Fungi</taxon>
        <taxon>Dikarya</taxon>
        <taxon>Basidiomycota</taxon>
        <taxon>Agaricomycotina</taxon>
        <taxon>Agaricomycetes</taxon>
        <taxon>Agaricomycetidae</taxon>
        <taxon>Boletales</taxon>
        <taxon>Sclerodermatineae</taxon>
        <taxon>Sclerodermataceae</taxon>
        <taxon>Scleroderma</taxon>
    </lineage>
</organism>
<dbReference type="HOGENOM" id="CLU_3088617_0_0_1"/>
<proteinExistence type="predicted"/>
<sequence length="52" mass="5788">MHKVYVQPVYCSNKVRVDNEVNDVQTTDPSPLQDSLPGPEDAIQGAETFELL</sequence>
<evidence type="ECO:0000313" key="2">
    <source>
        <dbReference type="EMBL" id="KIM63889.1"/>
    </source>
</evidence>
<feature type="region of interest" description="Disordered" evidence="1">
    <location>
        <begin position="20"/>
        <end position="41"/>
    </location>
</feature>
<reference evidence="3" key="2">
    <citation type="submission" date="2015-01" db="EMBL/GenBank/DDBJ databases">
        <title>Evolutionary Origins and Diversification of the Mycorrhizal Mutualists.</title>
        <authorList>
            <consortium name="DOE Joint Genome Institute"/>
            <consortium name="Mycorrhizal Genomics Consortium"/>
            <person name="Kohler A."/>
            <person name="Kuo A."/>
            <person name="Nagy L.G."/>
            <person name="Floudas D."/>
            <person name="Copeland A."/>
            <person name="Barry K.W."/>
            <person name="Cichocki N."/>
            <person name="Veneault-Fourrey C."/>
            <person name="LaButti K."/>
            <person name="Lindquist E.A."/>
            <person name="Lipzen A."/>
            <person name="Lundell T."/>
            <person name="Morin E."/>
            <person name="Murat C."/>
            <person name="Riley R."/>
            <person name="Ohm R."/>
            <person name="Sun H."/>
            <person name="Tunlid A."/>
            <person name="Henrissat B."/>
            <person name="Grigoriev I.V."/>
            <person name="Hibbett D.S."/>
            <person name="Martin F."/>
        </authorList>
    </citation>
    <scope>NUCLEOTIDE SEQUENCE [LARGE SCALE GENOMIC DNA]</scope>
    <source>
        <strain evidence="3">Foug A</strain>
    </source>
</reference>